<accession>A0A387BN80</accession>
<sequence length="85" mass="9644">MRDVSHVKVWVLLEFLTCNGPVWVEVEATAVAWNARFVRVETVLPGGDAVTATVFASACRRYDLEEERAKRRAVMDANRQGIRRP</sequence>
<reference evidence="1 2" key="1">
    <citation type="submission" date="2018-09" db="EMBL/GenBank/DDBJ databases">
        <title>Genome sequencing of strain 2DFW10M-5.</title>
        <authorList>
            <person name="Heo J."/>
            <person name="Kim S.-J."/>
            <person name="Kwon S.-W."/>
        </authorList>
    </citation>
    <scope>NUCLEOTIDE SEQUENCE [LARGE SCALE GENOMIC DNA]</scope>
    <source>
        <strain evidence="1 2">2DFW10M-5</strain>
    </source>
</reference>
<evidence type="ECO:0000313" key="2">
    <source>
        <dbReference type="Proteomes" id="UP000275069"/>
    </source>
</evidence>
<keyword evidence="2" id="KW-1185">Reference proteome</keyword>
<dbReference type="AlphaFoldDB" id="A0A387BN80"/>
<dbReference type="EMBL" id="CP032624">
    <property type="protein sequence ID" value="AYG03892.1"/>
    <property type="molecule type" value="Genomic_DNA"/>
</dbReference>
<organism evidence="1 2">
    <name type="scientific">Gryllotalpicola protaetiae</name>
    <dbReference type="NCBI Taxonomy" id="2419771"/>
    <lineage>
        <taxon>Bacteria</taxon>
        <taxon>Bacillati</taxon>
        <taxon>Actinomycetota</taxon>
        <taxon>Actinomycetes</taxon>
        <taxon>Micrococcales</taxon>
        <taxon>Microbacteriaceae</taxon>
        <taxon>Gryllotalpicola</taxon>
    </lineage>
</organism>
<dbReference type="KEGG" id="gry:D7I44_10330"/>
<name>A0A387BN80_9MICO</name>
<protein>
    <submittedName>
        <fullName evidence="1">Uncharacterized protein</fullName>
    </submittedName>
</protein>
<proteinExistence type="predicted"/>
<gene>
    <name evidence="1" type="ORF">D7I44_10330</name>
</gene>
<evidence type="ECO:0000313" key="1">
    <source>
        <dbReference type="EMBL" id="AYG03892.1"/>
    </source>
</evidence>
<dbReference type="Proteomes" id="UP000275069">
    <property type="component" value="Chromosome"/>
</dbReference>